<reference evidence="1 2" key="1">
    <citation type="journal article" date="2012" name="BMC Genomics">
        <title>Tools to kill: Genome of one of the most destructive plant pathogenic fungi Macrophomina phaseolina.</title>
        <authorList>
            <person name="Islam M.S."/>
            <person name="Haque M.S."/>
            <person name="Islam M.M."/>
            <person name="Emdad E.M."/>
            <person name="Halim A."/>
            <person name="Hossen Q.M.M."/>
            <person name="Hossain M.Z."/>
            <person name="Ahmed B."/>
            <person name="Rahim S."/>
            <person name="Rahman M.S."/>
            <person name="Alam M.M."/>
            <person name="Hou S."/>
            <person name="Wan X."/>
            <person name="Saito J.A."/>
            <person name="Alam M."/>
        </authorList>
    </citation>
    <scope>NUCLEOTIDE SEQUENCE [LARGE SCALE GENOMIC DNA]</scope>
    <source>
        <strain evidence="1 2">MS6</strain>
    </source>
</reference>
<dbReference type="VEuPathDB" id="FungiDB:MPH_00535"/>
<evidence type="ECO:0000313" key="1">
    <source>
        <dbReference type="EMBL" id="EKG22080.1"/>
    </source>
</evidence>
<dbReference type="AlphaFoldDB" id="K2SZL5"/>
<gene>
    <name evidence="1" type="ORF">MPH_00535</name>
</gene>
<evidence type="ECO:0000313" key="2">
    <source>
        <dbReference type="Proteomes" id="UP000007129"/>
    </source>
</evidence>
<dbReference type="EMBL" id="AHHD01000030">
    <property type="protein sequence ID" value="EKG22080.1"/>
    <property type="molecule type" value="Genomic_DNA"/>
</dbReference>
<protein>
    <submittedName>
        <fullName evidence="1">Uncharacterized protein</fullName>
    </submittedName>
</protein>
<dbReference type="InParanoid" id="K2SZL5"/>
<organism evidence="1 2">
    <name type="scientific">Macrophomina phaseolina (strain MS6)</name>
    <name type="common">Charcoal rot fungus</name>
    <dbReference type="NCBI Taxonomy" id="1126212"/>
    <lineage>
        <taxon>Eukaryota</taxon>
        <taxon>Fungi</taxon>
        <taxon>Dikarya</taxon>
        <taxon>Ascomycota</taxon>
        <taxon>Pezizomycotina</taxon>
        <taxon>Dothideomycetes</taxon>
        <taxon>Dothideomycetes incertae sedis</taxon>
        <taxon>Botryosphaeriales</taxon>
        <taxon>Botryosphaeriaceae</taxon>
        <taxon>Macrophomina</taxon>
    </lineage>
</organism>
<dbReference type="Proteomes" id="UP000007129">
    <property type="component" value="Unassembled WGS sequence"/>
</dbReference>
<accession>K2SZL5</accession>
<comment type="caution">
    <text evidence="1">The sequence shown here is derived from an EMBL/GenBank/DDBJ whole genome shotgun (WGS) entry which is preliminary data.</text>
</comment>
<dbReference type="HOGENOM" id="CLU_1349159_0_0_1"/>
<sequence>MASASTICPPLDTLFQCASGGETAALHDSSSKGGGKKKAQPLVCDVQGVVQQMGGNGLRAGPQLPLQGKDLLKSCRSIQGRGSSLIYWPTTQRVLLLRGVTRGNTEALNAPNFDNKMDASTLEPCQQTSYVFKRIPPAVKCVHGRCQDCMIRSSVVRQVTRWEMTFLSGLASSHRSQRNLQCFRRQYHTRWDQIMQQDHPMVL</sequence>
<name>K2SZL5_MACPH</name>
<proteinExistence type="predicted"/>